<comment type="caution">
    <text evidence="5">The sequence shown here is derived from an EMBL/GenBank/DDBJ whole genome shotgun (WGS) entry which is preliminary data.</text>
</comment>
<dbReference type="OrthoDB" id="10260355at2759"/>
<keyword evidence="2" id="KW-0285">Flavoprotein</keyword>
<evidence type="ECO:0000313" key="6">
    <source>
        <dbReference type="Proteomes" id="UP000800093"/>
    </source>
</evidence>
<gene>
    <name evidence="5" type="ORF">CC78DRAFT_463209</name>
</gene>
<evidence type="ECO:0000313" key="5">
    <source>
        <dbReference type="EMBL" id="KAF2264631.1"/>
    </source>
</evidence>
<evidence type="ECO:0000256" key="2">
    <source>
        <dbReference type="ARBA" id="ARBA00022630"/>
    </source>
</evidence>
<dbReference type="Pfam" id="PF07992">
    <property type="entry name" value="Pyr_redox_2"/>
    <property type="match status" value="1"/>
</dbReference>
<comment type="similarity">
    <text evidence="1">Belongs to the class-II pyridine nucleotide-disulfide oxidoreductase family.</text>
</comment>
<dbReference type="InterPro" id="IPR036188">
    <property type="entry name" value="FAD/NAD-bd_sf"/>
</dbReference>
<organism evidence="5 6">
    <name type="scientific">Lojkania enalia</name>
    <dbReference type="NCBI Taxonomy" id="147567"/>
    <lineage>
        <taxon>Eukaryota</taxon>
        <taxon>Fungi</taxon>
        <taxon>Dikarya</taxon>
        <taxon>Ascomycota</taxon>
        <taxon>Pezizomycotina</taxon>
        <taxon>Dothideomycetes</taxon>
        <taxon>Pleosporomycetidae</taxon>
        <taxon>Pleosporales</taxon>
        <taxon>Pleosporales incertae sedis</taxon>
        <taxon>Lojkania</taxon>
    </lineage>
</organism>
<reference evidence="6" key="1">
    <citation type="journal article" date="2020" name="Stud. Mycol.">
        <title>101 Dothideomycetes genomes: A test case for predicting lifestyles and emergence of pathogens.</title>
        <authorList>
            <person name="Haridas S."/>
            <person name="Albert R."/>
            <person name="Binder M."/>
            <person name="Bloem J."/>
            <person name="LaButti K."/>
            <person name="Salamov A."/>
            <person name="Andreopoulos B."/>
            <person name="Baker S."/>
            <person name="Barry K."/>
            <person name="Bills G."/>
            <person name="Bluhm B."/>
            <person name="Cannon C."/>
            <person name="Castanera R."/>
            <person name="Culley D."/>
            <person name="Daum C."/>
            <person name="Ezra D."/>
            <person name="Gonzalez J."/>
            <person name="Henrissat B."/>
            <person name="Kuo A."/>
            <person name="Liang C."/>
            <person name="Lipzen A."/>
            <person name="Lutzoni F."/>
            <person name="Magnuson J."/>
            <person name="Mondo S."/>
            <person name="Nolan M."/>
            <person name="Ohm R."/>
            <person name="Pangilinan J."/>
            <person name="Park H.-J."/>
            <person name="Ramirez L."/>
            <person name="Alfaro M."/>
            <person name="Sun H."/>
            <person name="Tritt A."/>
            <person name="Yoshinaga Y."/>
            <person name="Zwiers L.-H."/>
            <person name="Turgeon B."/>
            <person name="Goodwin S."/>
            <person name="Spatafora J."/>
            <person name="Crous P."/>
            <person name="Grigoriev I."/>
        </authorList>
    </citation>
    <scope>NUCLEOTIDE SEQUENCE [LARGE SCALE GENOMIC DNA]</scope>
    <source>
        <strain evidence="6">CBS 304.66</strain>
    </source>
</reference>
<dbReference type="InterPro" id="IPR023753">
    <property type="entry name" value="FAD/NAD-binding_dom"/>
</dbReference>
<name>A0A9P4K9K8_9PLEO</name>
<evidence type="ECO:0000256" key="1">
    <source>
        <dbReference type="ARBA" id="ARBA00009333"/>
    </source>
</evidence>
<dbReference type="GO" id="GO:0097237">
    <property type="term" value="P:cellular response to toxic substance"/>
    <property type="evidence" value="ECO:0007669"/>
    <property type="project" value="UniProtKB-ARBA"/>
</dbReference>
<accession>A0A9P4K9K8</accession>
<sequence>MSPSIDALIIGGGPAGLTAALTLARQVQSSVVFDDGSYRNKLSNSLHMVLTWDSVDPETVRTESRKNILSHYDTVSFEETHIVSVAKIEDGFEATDINGKTWQGKKLILATGVEDIYPNIEGYADCWVKGIYHCFFCKGFEDRGAQSIGILAVDSLAAVPFAMHAGRAATPFTKQVVVYTNGNKTLASEFEAAFMGSPVFKTDSRVIKKLVKASTGAEVTIQFDDGSEVTEGFLGHGPGTKAKGPFVEQLGLQTTPTGDIIANPPFLQTSVHGVFAAGDNSGPMKITPNAYYTGSLAGAGASAQILAEAFGQVGVV</sequence>
<dbReference type="PRINTS" id="PR00469">
    <property type="entry name" value="PNDRDTASEII"/>
</dbReference>
<dbReference type="SUPFAM" id="SSF51905">
    <property type="entry name" value="FAD/NAD(P)-binding domain"/>
    <property type="match status" value="1"/>
</dbReference>
<dbReference type="Gene3D" id="3.50.50.60">
    <property type="entry name" value="FAD/NAD(P)-binding domain"/>
    <property type="match status" value="2"/>
</dbReference>
<dbReference type="InterPro" id="IPR050097">
    <property type="entry name" value="Ferredoxin-NADP_redctase_2"/>
</dbReference>
<dbReference type="EMBL" id="ML986614">
    <property type="protein sequence ID" value="KAF2264631.1"/>
    <property type="molecule type" value="Genomic_DNA"/>
</dbReference>
<keyword evidence="3" id="KW-0560">Oxidoreductase</keyword>
<proteinExistence type="inferred from homology"/>
<evidence type="ECO:0000256" key="3">
    <source>
        <dbReference type="ARBA" id="ARBA00023002"/>
    </source>
</evidence>
<dbReference type="PRINTS" id="PR00368">
    <property type="entry name" value="FADPNR"/>
</dbReference>
<dbReference type="PANTHER" id="PTHR48105">
    <property type="entry name" value="THIOREDOXIN REDUCTASE 1-RELATED-RELATED"/>
    <property type="match status" value="1"/>
</dbReference>
<protein>
    <submittedName>
        <fullName evidence="5">FAD/NAD(P)-binding domain-containing protein</fullName>
    </submittedName>
</protein>
<dbReference type="Proteomes" id="UP000800093">
    <property type="component" value="Unassembled WGS sequence"/>
</dbReference>
<dbReference type="GO" id="GO:0016491">
    <property type="term" value="F:oxidoreductase activity"/>
    <property type="evidence" value="ECO:0007669"/>
    <property type="project" value="UniProtKB-KW"/>
</dbReference>
<keyword evidence="6" id="KW-1185">Reference proteome</keyword>
<evidence type="ECO:0000259" key="4">
    <source>
        <dbReference type="Pfam" id="PF07992"/>
    </source>
</evidence>
<feature type="domain" description="FAD/NAD(P)-binding" evidence="4">
    <location>
        <begin position="6"/>
        <end position="293"/>
    </location>
</feature>
<dbReference type="AlphaFoldDB" id="A0A9P4K9K8"/>